<dbReference type="SUPFAM" id="SSF50729">
    <property type="entry name" value="PH domain-like"/>
    <property type="match status" value="2"/>
</dbReference>
<keyword evidence="1" id="KW-0677">Repeat</keyword>
<dbReference type="PANTHER" id="PTHR22903:SF8">
    <property type="entry name" value="MAX-1A"/>
    <property type="match status" value="1"/>
</dbReference>
<dbReference type="SMART" id="SM00139">
    <property type="entry name" value="MyTH4"/>
    <property type="match status" value="2"/>
</dbReference>
<reference evidence="5" key="1">
    <citation type="submission" date="2023-07" db="EMBL/GenBank/DDBJ databases">
        <title>Chromosome-level genome assembly of Artemia franciscana.</title>
        <authorList>
            <person name="Jo E."/>
        </authorList>
    </citation>
    <scope>NUCLEOTIDE SEQUENCE</scope>
    <source>
        <tissue evidence="5">Whole body</tissue>
    </source>
</reference>
<proteinExistence type="predicted"/>
<feature type="domain" description="MyTH4" evidence="4">
    <location>
        <begin position="888"/>
        <end position="1099"/>
    </location>
</feature>
<comment type="caution">
    <text evidence="5">The sequence shown here is derived from an EMBL/GenBank/DDBJ whole genome shotgun (WGS) entry which is preliminary data.</text>
</comment>
<feature type="compositionally biased region" description="Basic and acidic residues" evidence="2">
    <location>
        <begin position="386"/>
        <end position="396"/>
    </location>
</feature>
<feature type="region of interest" description="Disordered" evidence="2">
    <location>
        <begin position="796"/>
        <end position="820"/>
    </location>
</feature>
<dbReference type="GO" id="GO:0005856">
    <property type="term" value="C:cytoskeleton"/>
    <property type="evidence" value="ECO:0007669"/>
    <property type="project" value="InterPro"/>
</dbReference>
<accession>A0AA88HEJ1</accession>
<feature type="compositionally biased region" description="Polar residues" evidence="2">
    <location>
        <begin position="175"/>
        <end position="191"/>
    </location>
</feature>
<dbReference type="CDD" id="cd13282">
    <property type="entry name" value="PH1_PLEKHH1_PLEKHH2"/>
    <property type="match status" value="1"/>
</dbReference>
<evidence type="ECO:0008006" key="7">
    <source>
        <dbReference type="Google" id="ProtNLM"/>
    </source>
</evidence>
<name>A0AA88HEJ1_ARTSF</name>
<organism evidence="5 6">
    <name type="scientific">Artemia franciscana</name>
    <name type="common">Brine shrimp</name>
    <name type="synonym">Artemia sanfranciscana</name>
    <dbReference type="NCBI Taxonomy" id="6661"/>
    <lineage>
        <taxon>Eukaryota</taxon>
        <taxon>Metazoa</taxon>
        <taxon>Ecdysozoa</taxon>
        <taxon>Arthropoda</taxon>
        <taxon>Crustacea</taxon>
        <taxon>Branchiopoda</taxon>
        <taxon>Anostraca</taxon>
        <taxon>Artemiidae</taxon>
        <taxon>Artemia</taxon>
    </lineage>
</organism>
<dbReference type="Gene3D" id="1.25.40.530">
    <property type="entry name" value="MyTH4 domain"/>
    <property type="match status" value="2"/>
</dbReference>
<dbReference type="PROSITE" id="PS50003">
    <property type="entry name" value="PH_DOMAIN"/>
    <property type="match status" value="2"/>
</dbReference>
<evidence type="ECO:0000256" key="1">
    <source>
        <dbReference type="ARBA" id="ARBA00022737"/>
    </source>
</evidence>
<dbReference type="PANTHER" id="PTHR22903">
    <property type="entry name" value="PLEKHH PROTEIN"/>
    <property type="match status" value="1"/>
</dbReference>
<dbReference type="FunFam" id="2.30.29.30:FF:000286">
    <property type="entry name" value="PH-protein kinase domain containing protein"/>
    <property type="match status" value="1"/>
</dbReference>
<dbReference type="EMBL" id="JAVRJZ010000019">
    <property type="protein sequence ID" value="KAK2707600.1"/>
    <property type="molecule type" value="Genomic_DNA"/>
</dbReference>
<dbReference type="SMART" id="SM00233">
    <property type="entry name" value="PH"/>
    <property type="match status" value="3"/>
</dbReference>
<dbReference type="InterPro" id="IPR038185">
    <property type="entry name" value="MyTH4_dom_sf"/>
</dbReference>
<evidence type="ECO:0000259" key="4">
    <source>
        <dbReference type="PROSITE" id="PS51016"/>
    </source>
</evidence>
<sequence length="1122" mass="123413">MERRFCDSSWPHSGESSGGDYVSLQHTMLEKDREISSLEIQVEEQRRLRLQEAKQVEAKAAKIKEWVTNKLRDDSSRGSLDGDQQTSDDSTALDVIALSTRLAETAIADLGLGSDSLYAEVDPTKKRPKTTGLGLSGRVNSLMSQRFPENRLSAGNKSARDSRVDSGSADVETPLSLSPKSPTDGSDSLVSSEDFLKKPVPPPRTKVPKTPQLARKPQSANTLSGVSDDIIEDDNSLGSPLGELGRVIDSVISNIVNKDQDYDIPPTPRVCPAVKRTMTNETHDYAEIYTPSKEKNPDFGEVKPPTPPLHRCPSWESRIYQTANEGFSLPSGLNVCEIPTSQRTSRVSVLGGYKDINVPVYATVKGRASQIRSMPFTGDSSDSSDGEEHPELKTDEPMESGNDYALPPDAGEAAVGSESCVALVAKVTPTHSSNSNDSGRGDSLEKEGYLTKLGGKLKSWRKRWFVLRNGVLNYWKSQHDTNRKPQGQIKLDENCRILRADGASTFEIDSGSKVHYFTADSSTTMEDWVKVLQNVVRRHTTKLLLSAEGAKPTLQGWIIKVKQGHSKRCWCLLIGKTFIYFKSPNDQTPQGQINMREAKVAEVESLSDSDSDGTENGGEKSEFTIGIFPLQQDPTYLLLPSKQEKDTWLYNLTVVSGANSHEGTQFEQLIQRLMEVDGDPTSMVWKHPLLLFSKDPISNPLSTLPSDSLNYEAIKLFKAIQLYTSVLLDSAGIDYHVVLAQNALQVGLQIPDLQTELLSILIKQTSRVLILPGGASNPRSGVQTPQGQINMREAKVAEVESLSDSDSDGTENGGEKSEFTIGIFPLQQDPTYLLLPSKQEKDTWLYNLTVVSGANSHEGTQFEQLIQRLMEVDGDPTSMVWKHPLLLFSKDPISNPLSTLPSDSLNYEAIKLFKAIQLYTSVLLDSAGIDYHVVLAQNALQVGLQIPDLQTELLSILIKQTSRVLILPGGASNPRSGVQSLFACEAQKGSPTSSTNTASSNPGVFTPTQTNLIGAPPEKSTPPAHVILQGWQLLALAVSLFVPKSHKLLWFLRVHLRRNAEPKTEIGKYASYCQRALERALLKGSREAKPSRMEVLSILLKNPYHHSLPHAMPVHFPDKSYQ</sequence>
<evidence type="ECO:0000259" key="3">
    <source>
        <dbReference type="PROSITE" id="PS50003"/>
    </source>
</evidence>
<dbReference type="Pfam" id="PF00169">
    <property type="entry name" value="PH"/>
    <property type="match status" value="2"/>
</dbReference>
<feature type="region of interest" description="Disordered" evidence="2">
    <location>
        <begin position="291"/>
        <end position="310"/>
    </location>
</feature>
<gene>
    <name evidence="5" type="ORF">QYM36_015340</name>
</gene>
<feature type="compositionally biased region" description="Basic and acidic residues" evidence="2">
    <location>
        <begin position="291"/>
        <end position="301"/>
    </location>
</feature>
<dbReference type="Proteomes" id="UP001187531">
    <property type="component" value="Unassembled WGS sequence"/>
</dbReference>
<dbReference type="AlphaFoldDB" id="A0AA88HEJ1"/>
<feature type="region of interest" description="Disordered" evidence="2">
    <location>
        <begin position="372"/>
        <end position="412"/>
    </location>
</feature>
<evidence type="ECO:0000313" key="5">
    <source>
        <dbReference type="EMBL" id="KAK2707600.1"/>
    </source>
</evidence>
<dbReference type="Pfam" id="PF00784">
    <property type="entry name" value="MyTH4"/>
    <property type="match status" value="1"/>
</dbReference>
<dbReference type="Gene3D" id="2.30.29.30">
    <property type="entry name" value="Pleckstrin-homology domain (PH domain)/Phosphotyrosine-binding domain (PTB)"/>
    <property type="match status" value="2"/>
</dbReference>
<dbReference type="InterPro" id="IPR001849">
    <property type="entry name" value="PH_domain"/>
</dbReference>
<dbReference type="InterPro" id="IPR000857">
    <property type="entry name" value="MyTH4_dom"/>
</dbReference>
<feature type="domain" description="PH" evidence="3">
    <location>
        <begin position="443"/>
        <end position="537"/>
    </location>
</feature>
<protein>
    <recommendedName>
        <fullName evidence="7">PH domain-containing protein</fullName>
    </recommendedName>
</protein>
<feature type="region of interest" description="Disordered" evidence="2">
    <location>
        <begin position="123"/>
        <end position="228"/>
    </location>
</feature>
<dbReference type="CDD" id="cd00821">
    <property type="entry name" value="PH"/>
    <property type="match status" value="1"/>
</dbReference>
<dbReference type="PROSITE" id="PS51016">
    <property type="entry name" value="MYTH4"/>
    <property type="match status" value="1"/>
</dbReference>
<keyword evidence="6" id="KW-1185">Reference proteome</keyword>
<feature type="non-terminal residue" evidence="5">
    <location>
        <position position="1"/>
    </location>
</feature>
<dbReference type="InterPro" id="IPR011993">
    <property type="entry name" value="PH-like_dom_sf"/>
</dbReference>
<evidence type="ECO:0000256" key="2">
    <source>
        <dbReference type="SAM" id="MobiDB-lite"/>
    </source>
</evidence>
<feature type="region of interest" description="Disordered" evidence="2">
    <location>
        <begin position="1"/>
        <end position="21"/>
    </location>
</feature>
<feature type="domain" description="PH" evidence="3">
    <location>
        <begin position="551"/>
        <end position="657"/>
    </location>
</feature>
<evidence type="ECO:0000313" key="6">
    <source>
        <dbReference type="Proteomes" id="UP001187531"/>
    </source>
</evidence>